<feature type="domain" description="Helicase ATP-binding" evidence="4">
    <location>
        <begin position="626"/>
        <end position="787"/>
    </location>
</feature>
<dbReference type="InterPro" id="IPR007527">
    <property type="entry name" value="Znf_SWIM"/>
</dbReference>
<dbReference type="InterPro" id="IPR049730">
    <property type="entry name" value="SNF2/RAD54-like_C"/>
</dbReference>
<dbReference type="Proteomes" id="UP000292686">
    <property type="component" value="Unassembled WGS sequence"/>
</dbReference>
<dbReference type="PROSITE" id="PS50966">
    <property type="entry name" value="ZF_SWIM"/>
    <property type="match status" value="1"/>
</dbReference>
<protein>
    <submittedName>
        <fullName evidence="6">DNA/RNA helicase</fullName>
    </submittedName>
</protein>
<dbReference type="InterPro" id="IPR001650">
    <property type="entry name" value="Helicase_C-like"/>
</dbReference>
<dbReference type="InterPro" id="IPR038718">
    <property type="entry name" value="SNF2-like_sf"/>
</dbReference>
<feature type="domain" description="Helicase C-terminal" evidence="5">
    <location>
        <begin position="911"/>
        <end position="1068"/>
    </location>
</feature>
<evidence type="ECO:0000256" key="1">
    <source>
        <dbReference type="ARBA" id="ARBA00022801"/>
    </source>
</evidence>
<dbReference type="SMART" id="SM00490">
    <property type="entry name" value="HELICc"/>
    <property type="match status" value="1"/>
</dbReference>
<dbReference type="Pfam" id="PF00271">
    <property type="entry name" value="Helicase_C"/>
    <property type="match status" value="1"/>
</dbReference>
<keyword evidence="6" id="KW-0067">ATP-binding</keyword>
<dbReference type="SMART" id="SM00487">
    <property type="entry name" value="DEXDc"/>
    <property type="match status" value="1"/>
</dbReference>
<dbReference type="PROSITE" id="PS51194">
    <property type="entry name" value="HELICASE_CTER"/>
    <property type="match status" value="1"/>
</dbReference>
<dbReference type="InterPro" id="IPR027417">
    <property type="entry name" value="P-loop_NTPase"/>
</dbReference>
<reference evidence="6 7" key="1">
    <citation type="submission" date="2019-01" db="EMBL/GenBank/DDBJ databases">
        <title>Agromyces.</title>
        <authorList>
            <person name="Li J."/>
        </authorList>
    </citation>
    <scope>NUCLEOTIDE SEQUENCE [LARGE SCALE GENOMIC DNA]</scope>
    <source>
        <strain evidence="6 7">DSM 23870</strain>
    </source>
</reference>
<evidence type="ECO:0000256" key="2">
    <source>
        <dbReference type="PROSITE-ProRule" id="PRU00325"/>
    </source>
</evidence>
<dbReference type="Pfam" id="PF00176">
    <property type="entry name" value="SNF2-rel_dom"/>
    <property type="match status" value="1"/>
</dbReference>
<dbReference type="GO" id="GO:0004386">
    <property type="term" value="F:helicase activity"/>
    <property type="evidence" value="ECO:0007669"/>
    <property type="project" value="UniProtKB-KW"/>
</dbReference>
<name>A0A4Q2M282_9MICO</name>
<dbReference type="SUPFAM" id="SSF52540">
    <property type="entry name" value="P-loop containing nucleoside triphosphate hydrolases"/>
    <property type="match status" value="2"/>
</dbReference>
<dbReference type="Gene3D" id="3.40.50.10810">
    <property type="entry name" value="Tandem AAA-ATPase domain"/>
    <property type="match status" value="1"/>
</dbReference>
<dbReference type="InterPro" id="IPR000330">
    <property type="entry name" value="SNF2_N"/>
</dbReference>
<accession>A0A4Q2M282</accession>
<sequence>MDALDISRWVGAAAFARGRAYARDDRVGQLTWDRGAGRLRAVVRGSDGSSYPVVVDLEGAETSRPSIVSSTCECYVGSACKHAVAALLSANAAHAASVVSETRPPAVSTPPASDWRSGLTLLAPAAPAARRDARPLALRLEHRAPAARRPVRASGSRLLARPVTTGARGDWIAANLTWQNIGFQGESGGFDPRQARWFAEFHALRGTRSYVSPTGDGIALDDFESPLLWPLLDDARERGIAVVGPRGTRIEVGGAADVVVDASLDDEALRLSSAIVVDGSVYPADAVRAIGSHGVYLATSDRILIAPLTRALTPEARRSLGTTETVSVPRAELDDFRSTYYPALARRATITSADATFEAPLLTPAVLVLHASFESGDRLVIDWSWRHTGGATSELDADDDHFAPGDDAAGRREVRDAVLDVIDDHPVGTLLLANRELASSVAVRGVDAADIAAQVLPALEAIDRVELEVVGTRPEYRELVETPVLRVTAVESEQNDWFDLGVTVTVEGRTIPFRPLFTALARGAKKLLLVDKTYLSLAQPVFEPLRDLIEEAGSLDEWETGLRISRYQASLYAEFEDLADESEAAVAWREIVDGLREGAEIEPIDPPASFAGTLRPYQLDGFRWLAFLWRHRLGGILADDMGLGKTAQILALATHAVQAGSGPFLVVAPTSVVPTWASEAARFAPGLRVVTLGATSAKSGRAPADVARDADIVITTYAVARIDAPRFADVHWSALVLDEAQFVKNPASHVHRAMQTIHADARFAVTGTPIENNLGELWALLAIVAPGLFASRRGFDETYRRPIEHGLGADRLTVLRRRLRPFLLRRTKELVAPELPPKQEQVLTVELAPKHRRLYDTFLQRERQKLLGLLADVDRHRIAVFRSLTLLRLLSLDASLIDPQYAGIASAKLDTLGEHLDEVIAEGHRSLVFSQFTSFLQRVAERLDAAGVPYVYLDGATTNRAAVIDEFRGGDAPVFLISLKAGGFGLTLTEADYVFLLDPWWNPASEQQAIDRTHRIGQQKNVMVYRLVAADTIEEKVMALKQKKADLVADVLDGGAGFDSALSADDLRGLFAE</sequence>
<dbReference type="PANTHER" id="PTHR10799">
    <property type="entry name" value="SNF2/RAD54 HELICASE FAMILY"/>
    <property type="match status" value="1"/>
</dbReference>
<evidence type="ECO:0000259" key="5">
    <source>
        <dbReference type="PROSITE" id="PS51194"/>
    </source>
</evidence>
<dbReference type="AlphaFoldDB" id="A0A4Q2M282"/>
<evidence type="ECO:0000313" key="7">
    <source>
        <dbReference type="Proteomes" id="UP000292686"/>
    </source>
</evidence>
<dbReference type="Gene3D" id="3.40.50.300">
    <property type="entry name" value="P-loop containing nucleotide triphosphate hydrolases"/>
    <property type="match status" value="1"/>
</dbReference>
<dbReference type="OrthoDB" id="9760715at2"/>
<organism evidence="6 7">
    <name type="scientific">Agromyces atrinae</name>
    <dbReference type="NCBI Taxonomy" id="592376"/>
    <lineage>
        <taxon>Bacteria</taxon>
        <taxon>Bacillati</taxon>
        <taxon>Actinomycetota</taxon>
        <taxon>Actinomycetes</taxon>
        <taxon>Micrococcales</taxon>
        <taxon>Microbacteriaceae</taxon>
        <taxon>Agromyces</taxon>
    </lineage>
</organism>
<gene>
    <name evidence="6" type="ORF">ESP50_13045</name>
</gene>
<keyword evidence="6" id="KW-0547">Nucleotide-binding</keyword>
<keyword evidence="1" id="KW-0378">Hydrolase</keyword>
<dbReference type="CDD" id="cd18793">
    <property type="entry name" value="SF2_C_SNF"/>
    <property type="match status" value="1"/>
</dbReference>
<dbReference type="GO" id="GO:0008270">
    <property type="term" value="F:zinc ion binding"/>
    <property type="evidence" value="ECO:0007669"/>
    <property type="project" value="UniProtKB-KW"/>
</dbReference>
<keyword evidence="7" id="KW-1185">Reference proteome</keyword>
<feature type="domain" description="SWIM-type" evidence="3">
    <location>
        <begin position="51"/>
        <end position="91"/>
    </location>
</feature>
<dbReference type="GO" id="GO:0016787">
    <property type="term" value="F:hydrolase activity"/>
    <property type="evidence" value="ECO:0007669"/>
    <property type="project" value="UniProtKB-KW"/>
</dbReference>
<dbReference type="EMBL" id="SDPM01000007">
    <property type="protein sequence ID" value="RXZ85869.1"/>
    <property type="molecule type" value="Genomic_DNA"/>
</dbReference>
<keyword evidence="6" id="KW-0347">Helicase</keyword>
<dbReference type="Pfam" id="PF04434">
    <property type="entry name" value="SWIM"/>
    <property type="match status" value="1"/>
</dbReference>
<proteinExistence type="predicted"/>
<dbReference type="InterPro" id="IPR014001">
    <property type="entry name" value="Helicase_ATP-bd"/>
</dbReference>
<evidence type="ECO:0000259" key="4">
    <source>
        <dbReference type="PROSITE" id="PS51192"/>
    </source>
</evidence>
<comment type="caution">
    <text evidence="6">The sequence shown here is derived from an EMBL/GenBank/DDBJ whole genome shotgun (WGS) entry which is preliminary data.</text>
</comment>
<evidence type="ECO:0000313" key="6">
    <source>
        <dbReference type="EMBL" id="RXZ85869.1"/>
    </source>
</evidence>
<dbReference type="GO" id="GO:0005524">
    <property type="term" value="F:ATP binding"/>
    <property type="evidence" value="ECO:0007669"/>
    <property type="project" value="InterPro"/>
</dbReference>
<keyword evidence="2" id="KW-0862">Zinc</keyword>
<keyword evidence="2" id="KW-0479">Metal-binding</keyword>
<dbReference type="PROSITE" id="PS51192">
    <property type="entry name" value="HELICASE_ATP_BIND_1"/>
    <property type="match status" value="1"/>
</dbReference>
<evidence type="ECO:0000259" key="3">
    <source>
        <dbReference type="PROSITE" id="PS50966"/>
    </source>
</evidence>
<keyword evidence="2" id="KW-0863">Zinc-finger</keyword>